<sequence length="177" mass="20432">MFCGWERSSHGWFFLSRVLLFLCACLALSEISHYLLLCTVTQQIAMKHLYLIRPGAVTLCAIHAPPNKHALDVAWSFGTRGRGLEFWYLSYTYCFTTTRNESRVSSTYLTFYQDELHSLLGMICCSWLYTPSDGAPDQKLILNHKLKTSIHQRARKITNQETASTLMKRLYYQECGL</sequence>
<organism evidence="2 3">
    <name type="scientific">Brassica rapa subsp. trilocularis</name>
    <dbReference type="NCBI Taxonomy" id="1813537"/>
    <lineage>
        <taxon>Eukaryota</taxon>
        <taxon>Viridiplantae</taxon>
        <taxon>Streptophyta</taxon>
        <taxon>Embryophyta</taxon>
        <taxon>Tracheophyta</taxon>
        <taxon>Spermatophyta</taxon>
        <taxon>Magnoliopsida</taxon>
        <taxon>eudicotyledons</taxon>
        <taxon>Gunneridae</taxon>
        <taxon>Pentapetalae</taxon>
        <taxon>rosids</taxon>
        <taxon>malvids</taxon>
        <taxon>Brassicales</taxon>
        <taxon>Brassicaceae</taxon>
        <taxon>Brassiceae</taxon>
        <taxon>Brassica</taxon>
    </lineage>
</organism>
<feature type="signal peptide" evidence="1">
    <location>
        <begin position="1"/>
        <end position="27"/>
    </location>
</feature>
<accession>A0ABQ7KUM7</accession>
<evidence type="ECO:0000256" key="1">
    <source>
        <dbReference type="SAM" id="SignalP"/>
    </source>
</evidence>
<evidence type="ECO:0000313" key="3">
    <source>
        <dbReference type="Proteomes" id="UP000823674"/>
    </source>
</evidence>
<dbReference type="Proteomes" id="UP000823674">
    <property type="component" value="Chromosome A07"/>
</dbReference>
<keyword evidence="1" id="KW-0732">Signal</keyword>
<protein>
    <recommendedName>
        <fullName evidence="4">Secreted protein</fullName>
    </recommendedName>
</protein>
<reference evidence="2 3" key="1">
    <citation type="submission" date="2021-03" db="EMBL/GenBank/DDBJ databases">
        <authorList>
            <person name="King G.J."/>
            <person name="Bancroft I."/>
            <person name="Baten A."/>
            <person name="Bloomfield J."/>
            <person name="Borpatragohain P."/>
            <person name="He Z."/>
            <person name="Irish N."/>
            <person name="Irwin J."/>
            <person name="Liu K."/>
            <person name="Mauleon R.P."/>
            <person name="Moore J."/>
            <person name="Morris R."/>
            <person name="Ostergaard L."/>
            <person name="Wang B."/>
            <person name="Wells R."/>
        </authorList>
    </citation>
    <scope>NUCLEOTIDE SEQUENCE [LARGE SCALE GENOMIC DNA]</scope>
    <source>
        <strain evidence="2">R-o-18</strain>
        <tissue evidence="2">Leaf</tissue>
    </source>
</reference>
<comment type="caution">
    <text evidence="2">The sequence shown here is derived from an EMBL/GenBank/DDBJ whole genome shotgun (WGS) entry which is preliminary data.</text>
</comment>
<evidence type="ECO:0008006" key="4">
    <source>
        <dbReference type="Google" id="ProtNLM"/>
    </source>
</evidence>
<keyword evidence="3" id="KW-1185">Reference proteome</keyword>
<proteinExistence type="predicted"/>
<gene>
    <name evidence="2" type="primary">A07p003120.1_BraROA</name>
    <name evidence="2" type="ORF">IGI04_025860</name>
</gene>
<dbReference type="EMBL" id="JADBGQ010000009">
    <property type="protein sequence ID" value="KAG5378018.1"/>
    <property type="molecule type" value="Genomic_DNA"/>
</dbReference>
<name>A0ABQ7KUM7_BRACM</name>
<feature type="chain" id="PRO_5046615273" description="Secreted protein" evidence="1">
    <location>
        <begin position="28"/>
        <end position="177"/>
    </location>
</feature>
<evidence type="ECO:0000313" key="2">
    <source>
        <dbReference type="EMBL" id="KAG5378018.1"/>
    </source>
</evidence>